<evidence type="ECO:0008006" key="4">
    <source>
        <dbReference type="Google" id="ProtNLM"/>
    </source>
</evidence>
<reference evidence="2" key="1">
    <citation type="submission" date="2021-01" db="EMBL/GenBank/DDBJ databases">
        <title>Characterization of Corynebacterium spp. from penguins.</title>
        <authorList>
            <person name="Svec P."/>
        </authorList>
    </citation>
    <scope>NUCLEOTIDE SEQUENCE</scope>
    <source>
        <strain evidence="2">CCM 8835</strain>
    </source>
</reference>
<evidence type="ECO:0000313" key="2">
    <source>
        <dbReference type="EMBL" id="MBK1844781.1"/>
    </source>
</evidence>
<comment type="caution">
    <text evidence="2">The sequence shown here is derived from an EMBL/GenBank/DDBJ whole genome shotgun (WGS) entry which is preliminary data.</text>
</comment>
<accession>A0ABS1FMX2</accession>
<dbReference type="Proteomes" id="UP000650005">
    <property type="component" value="Unassembled WGS sequence"/>
</dbReference>
<dbReference type="RefSeq" id="WP_200260105.1">
    <property type="nucleotide sequence ID" value="NZ_JAENIP020000003.1"/>
</dbReference>
<organism evidence="2 3">
    <name type="scientific">Corynebacterium antarcticum</name>
    <dbReference type="NCBI Taxonomy" id="2800405"/>
    <lineage>
        <taxon>Bacteria</taxon>
        <taxon>Bacillati</taxon>
        <taxon>Actinomycetota</taxon>
        <taxon>Actinomycetes</taxon>
        <taxon>Mycobacteriales</taxon>
        <taxon>Corynebacteriaceae</taxon>
        <taxon>Corynebacterium</taxon>
    </lineage>
</organism>
<name>A0ABS1FMX2_9CORY</name>
<feature type="region of interest" description="Disordered" evidence="1">
    <location>
        <begin position="504"/>
        <end position="524"/>
    </location>
</feature>
<sequence length="649" mass="71902">MRTFHHNQIFDPSGGFHASSAKRTMTGQSMNIWEMFTRESLQNSWDARDRVSAEDGVTFAVDYDVIEGAELEILRSVILGDDFIGVPALESQIEQGTVPLLTVSDTGTVGLRGPSNATSATTGHTEFTSFVRNIGRSEQKELAGGTYGFGKAVFFIASRVDTVMVYTRTVDENDQAVHRFITMALTDGYQDGSVNHTGRHWWGVEAEATTETGSVTYAEPFTGELADRCATAMGMDRYFSEERPTGTAISVIAPDLADTETSLRNIARSLTRWAWPHMVTTEPDLDPIEFHVNLRGSRIGIPEPQDDPALRSFVQTYERALSMQPSESEEWRESLVYRTTRVFTGRPRKKELGRLSVKTLVAPVDERDTVVGKTIESEIALIRNPRMIVEYWKGPADITGEPYCGVFLADDSADRVFARSEPAAHHEWNHESIQNEKGILEEFWGSDSRNNPVKIFFEHMRLLLKRSVRKNIGRGDDRHFAAATDIARGLGDYLANSVGGVDTRVRTPRRASGGGGRRKSRAGLPGTDVRLVDLRRTEGGQITAIFDIGIDADDDVYPVQLKATPVIRTDGSDVRFEDVEDAGVDFPVFERWEVISGNPQSSASFTDSSLMLTEPASRIRASVIQPADCAITLYVDIVQTDGETEAAQR</sequence>
<proteinExistence type="predicted"/>
<protein>
    <recommendedName>
        <fullName evidence="4">ATP-binding protein</fullName>
    </recommendedName>
</protein>
<keyword evidence="3" id="KW-1185">Reference proteome</keyword>
<gene>
    <name evidence="2" type="ORF">JIM95_09370</name>
</gene>
<evidence type="ECO:0000313" key="3">
    <source>
        <dbReference type="Proteomes" id="UP000650005"/>
    </source>
</evidence>
<dbReference type="EMBL" id="JAENIP010000014">
    <property type="protein sequence ID" value="MBK1844781.1"/>
    <property type="molecule type" value="Genomic_DNA"/>
</dbReference>
<evidence type="ECO:0000256" key="1">
    <source>
        <dbReference type="SAM" id="MobiDB-lite"/>
    </source>
</evidence>